<evidence type="ECO:0000256" key="1">
    <source>
        <dbReference type="ARBA" id="ARBA00023015"/>
    </source>
</evidence>
<dbReference type="PROSITE" id="PS50995">
    <property type="entry name" value="HTH_MARR_2"/>
    <property type="match status" value="1"/>
</dbReference>
<accession>A0ABT8GBT9</accession>
<comment type="caution">
    <text evidence="5">The sequence shown here is derived from an EMBL/GenBank/DDBJ whole genome shotgun (WGS) entry which is preliminary data.</text>
</comment>
<dbReference type="Pfam" id="PF01047">
    <property type="entry name" value="MarR"/>
    <property type="match status" value="1"/>
</dbReference>
<sequence>MARESAVEEVVELQGRLMRSSVRHQARTLVEEGLTPVQFHLLMCLHERPGMPTAEAADATGLRPNIASGVVQRLVERGWVERGSAPEDGRVRLLSLTAEGVALVEQAVEEAERGFVEHLDALSDEQILQLRGILATILAAGEAGQSA</sequence>
<dbReference type="PANTHER" id="PTHR33164:SF43">
    <property type="entry name" value="HTH-TYPE TRANSCRIPTIONAL REPRESSOR YETL"/>
    <property type="match status" value="1"/>
</dbReference>
<dbReference type="InterPro" id="IPR036390">
    <property type="entry name" value="WH_DNA-bd_sf"/>
</dbReference>
<dbReference type="InterPro" id="IPR000835">
    <property type="entry name" value="HTH_MarR-typ"/>
</dbReference>
<dbReference type="InterPro" id="IPR036388">
    <property type="entry name" value="WH-like_DNA-bd_sf"/>
</dbReference>
<dbReference type="PROSITE" id="PS01117">
    <property type="entry name" value="HTH_MARR_1"/>
    <property type="match status" value="1"/>
</dbReference>
<evidence type="ECO:0000256" key="2">
    <source>
        <dbReference type="ARBA" id="ARBA00023125"/>
    </source>
</evidence>
<keyword evidence="3" id="KW-0804">Transcription</keyword>
<evidence type="ECO:0000313" key="6">
    <source>
        <dbReference type="Proteomes" id="UP001172728"/>
    </source>
</evidence>
<keyword evidence="2" id="KW-0238">DNA-binding</keyword>
<dbReference type="SUPFAM" id="SSF46785">
    <property type="entry name" value="Winged helix' DNA-binding domain"/>
    <property type="match status" value="1"/>
</dbReference>
<reference evidence="5" key="1">
    <citation type="submission" date="2023-06" db="EMBL/GenBank/DDBJ databases">
        <title>Sysu t00192.</title>
        <authorList>
            <person name="Gao L."/>
            <person name="Fang B.-Z."/>
            <person name="Li W.-J."/>
        </authorList>
    </citation>
    <scope>NUCLEOTIDE SEQUENCE</scope>
    <source>
        <strain evidence="5">SYSU T00192</strain>
    </source>
</reference>
<feature type="domain" description="HTH marR-type" evidence="4">
    <location>
        <begin position="1"/>
        <end position="139"/>
    </location>
</feature>
<gene>
    <name evidence="5" type="ORF">QQX09_12110</name>
</gene>
<evidence type="ECO:0000259" key="4">
    <source>
        <dbReference type="PROSITE" id="PS50995"/>
    </source>
</evidence>
<keyword evidence="6" id="KW-1185">Reference proteome</keyword>
<dbReference type="InterPro" id="IPR039422">
    <property type="entry name" value="MarR/SlyA-like"/>
</dbReference>
<dbReference type="Proteomes" id="UP001172728">
    <property type="component" value="Unassembled WGS sequence"/>
</dbReference>
<dbReference type="SMART" id="SM00347">
    <property type="entry name" value="HTH_MARR"/>
    <property type="match status" value="1"/>
</dbReference>
<proteinExistence type="predicted"/>
<dbReference type="PRINTS" id="PR00598">
    <property type="entry name" value="HTHMARR"/>
</dbReference>
<dbReference type="Gene3D" id="1.10.10.10">
    <property type="entry name" value="Winged helix-like DNA-binding domain superfamily/Winged helix DNA-binding domain"/>
    <property type="match status" value="1"/>
</dbReference>
<organism evidence="5 6">
    <name type="scientific">Demequina litoralis</name>
    <dbReference type="NCBI Taxonomy" id="3051660"/>
    <lineage>
        <taxon>Bacteria</taxon>
        <taxon>Bacillati</taxon>
        <taxon>Actinomycetota</taxon>
        <taxon>Actinomycetes</taxon>
        <taxon>Micrococcales</taxon>
        <taxon>Demequinaceae</taxon>
        <taxon>Demequina</taxon>
    </lineage>
</organism>
<dbReference type="EMBL" id="JAUHPW010000010">
    <property type="protein sequence ID" value="MDN4476601.1"/>
    <property type="molecule type" value="Genomic_DNA"/>
</dbReference>
<dbReference type="PANTHER" id="PTHR33164">
    <property type="entry name" value="TRANSCRIPTIONAL REGULATOR, MARR FAMILY"/>
    <property type="match status" value="1"/>
</dbReference>
<dbReference type="RefSeq" id="WP_301135111.1">
    <property type="nucleotide sequence ID" value="NZ_JAUHPW010000010.1"/>
</dbReference>
<evidence type="ECO:0000256" key="3">
    <source>
        <dbReference type="ARBA" id="ARBA00023163"/>
    </source>
</evidence>
<dbReference type="InterPro" id="IPR023187">
    <property type="entry name" value="Tscrpt_reg_MarR-type_CS"/>
</dbReference>
<keyword evidence="1" id="KW-0805">Transcription regulation</keyword>
<evidence type="ECO:0000313" key="5">
    <source>
        <dbReference type="EMBL" id="MDN4476601.1"/>
    </source>
</evidence>
<protein>
    <submittedName>
        <fullName evidence="5">MarR family transcriptional regulator</fullName>
    </submittedName>
</protein>
<name>A0ABT8GBT9_9MICO</name>